<keyword evidence="2" id="KW-0472">Membrane</keyword>
<sequence length="239" mass="26604">MTNNKQTILRTVKFSLIEILVVVAIIGILASFLMPVLSKARKQSRIVVCLSQQKQLGTAIFMYAGDNNDYVPQSSTKTWDDRLGGGYDGRNLTENQMDGVWPTTSELYVCPLDETPSGRHPRSYSMTQAGPGSQLGMTNGDEDVVRRLVEINNPTETIMLLDYPAPANDLGTPNRHVRKTSHVTNPDGGDSFWSHGWGEMNYLMTDGSAKGLSLTQTFLGQRYPWDNSNPSDTMWDSHR</sequence>
<keyword evidence="1" id="KW-0488">Methylation</keyword>
<dbReference type="RefSeq" id="WP_007276688.1">
    <property type="nucleotide sequence ID" value="NZ_ABCK01000001.1"/>
</dbReference>
<evidence type="ECO:0008006" key="5">
    <source>
        <dbReference type="Google" id="ProtNLM"/>
    </source>
</evidence>
<dbReference type="NCBIfam" id="TIGR02532">
    <property type="entry name" value="IV_pilin_GFxxxE"/>
    <property type="match status" value="1"/>
</dbReference>
<feature type="transmembrane region" description="Helical" evidence="2">
    <location>
        <begin position="12"/>
        <end position="37"/>
    </location>
</feature>
<dbReference type="GO" id="GO:0015628">
    <property type="term" value="P:protein secretion by the type II secretion system"/>
    <property type="evidence" value="ECO:0007669"/>
    <property type="project" value="InterPro"/>
</dbReference>
<protein>
    <recommendedName>
        <fullName evidence="5">General secretion pathway protein G</fullName>
    </recommendedName>
</protein>
<dbReference type="SUPFAM" id="SSF54523">
    <property type="entry name" value="Pili subunits"/>
    <property type="match status" value="1"/>
</dbReference>
<dbReference type="InterPro" id="IPR045584">
    <property type="entry name" value="Pilin-like"/>
</dbReference>
<keyword evidence="2" id="KW-1133">Transmembrane helix</keyword>
<comment type="caution">
    <text evidence="3">The sequence shown here is derived from an EMBL/GenBank/DDBJ whole genome shotgun (WGS) entry which is preliminary data.</text>
</comment>
<dbReference type="InterPro" id="IPR000983">
    <property type="entry name" value="Bac_GSPG_pilin"/>
</dbReference>
<dbReference type="OrthoDB" id="281797at2"/>
<keyword evidence="2" id="KW-0812">Transmembrane</keyword>
<accession>A6DFI6</accession>
<dbReference type="PRINTS" id="PR00813">
    <property type="entry name" value="BCTERIALGSPG"/>
</dbReference>
<keyword evidence="4" id="KW-1185">Reference proteome</keyword>
<dbReference type="InterPro" id="IPR012902">
    <property type="entry name" value="N_methyl_site"/>
</dbReference>
<dbReference type="Proteomes" id="UP000004947">
    <property type="component" value="Unassembled WGS sequence"/>
</dbReference>
<evidence type="ECO:0000313" key="4">
    <source>
        <dbReference type="Proteomes" id="UP000004947"/>
    </source>
</evidence>
<dbReference type="AlphaFoldDB" id="A6DFI6"/>
<dbReference type="STRING" id="313628.LNTAR_17488"/>
<evidence type="ECO:0000313" key="3">
    <source>
        <dbReference type="EMBL" id="EDM29566.1"/>
    </source>
</evidence>
<dbReference type="PANTHER" id="PTHR30093">
    <property type="entry name" value="GENERAL SECRETION PATHWAY PROTEIN G"/>
    <property type="match status" value="1"/>
</dbReference>
<dbReference type="Gene3D" id="3.30.700.10">
    <property type="entry name" value="Glycoprotein, Type 4 Pilin"/>
    <property type="match status" value="1"/>
</dbReference>
<proteinExistence type="predicted"/>
<reference evidence="3 4" key="1">
    <citation type="journal article" date="2010" name="J. Bacteriol.">
        <title>Genome sequence of Lentisphaera araneosa HTCC2155T, the type species of the order Lentisphaerales in the phylum Lentisphaerae.</title>
        <authorList>
            <person name="Thrash J.C."/>
            <person name="Cho J.C."/>
            <person name="Vergin K.L."/>
            <person name="Morris R.M."/>
            <person name="Giovannoni S.J."/>
        </authorList>
    </citation>
    <scope>NUCLEOTIDE SEQUENCE [LARGE SCALE GENOMIC DNA]</scope>
    <source>
        <strain evidence="3 4">HTCC2155</strain>
    </source>
</reference>
<evidence type="ECO:0000256" key="1">
    <source>
        <dbReference type="ARBA" id="ARBA00022481"/>
    </source>
</evidence>
<dbReference type="EMBL" id="ABCK01000001">
    <property type="protein sequence ID" value="EDM29566.1"/>
    <property type="molecule type" value="Genomic_DNA"/>
</dbReference>
<dbReference type="eggNOG" id="COG2165">
    <property type="taxonomic scope" value="Bacteria"/>
</dbReference>
<name>A6DFI6_9BACT</name>
<dbReference type="GO" id="GO:0015627">
    <property type="term" value="C:type II protein secretion system complex"/>
    <property type="evidence" value="ECO:0007669"/>
    <property type="project" value="InterPro"/>
</dbReference>
<organism evidence="3 4">
    <name type="scientific">Lentisphaera araneosa HTCC2155</name>
    <dbReference type="NCBI Taxonomy" id="313628"/>
    <lineage>
        <taxon>Bacteria</taxon>
        <taxon>Pseudomonadati</taxon>
        <taxon>Lentisphaerota</taxon>
        <taxon>Lentisphaeria</taxon>
        <taxon>Lentisphaerales</taxon>
        <taxon>Lentisphaeraceae</taxon>
        <taxon>Lentisphaera</taxon>
    </lineage>
</organism>
<evidence type="ECO:0000256" key="2">
    <source>
        <dbReference type="SAM" id="Phobius"/>
    </source>
</evidence>
<dbReference type="PANTHER" id="PTHR30093:SF2">
    <property type="entry name" value="TYPE II SECRETION SYSTEM PROTEIN H"/>
    <property type="match status" value="1"/>
</dbReference>
<gene>
    <name evidence="3" type="ORF">LNTAR_17488</name>
</gene>